<comment type="caution">
    <text evidence="1">The sequence shown here is derived from an EMBL/GenBank/DDBJ whole genome shotgun (WGS) entry which is preliminary data.</text>
</comment>
<dbReference type="Proteomes" id="UP000018958">
    <property type="component" value="Unassembled WGS sequence"/>
</dbReference>
<dbReference type="EMBL" id="ANIX01002861">
    <property type="protein sequence ID" value="ETP09535.1"/>
    <property type="molecule type" value="Genomic_DNA"/>
</dbReference>
<dbReference type="Pfam" id="PF14223">
    <property type="entry name" value="Retrotran_gag_2"/>
    <property type="match status" value="1"/>
</dbReference>
<name>W2WG07_PHYNI</name>
<reference evidence="1 2" key="1">
    <citation type="submission" date="2013-11" db="EMBL/GenBank/DDBJ databases">
        <title>The Genome Sequence of Phytophthora parasitica CJ01A1.</title>
        <authorList>
            <consortium name="The Broad Institute Genomics Platform"/>
            <person name="Russ C."/>
            <person name="Tyler B."/>
            <person name="Panabieres F."/>
            <person name="Shan W."/>
            <person name="Tripathy S."/>
            <person name="Grunwald N."/>
            <person name="Machado M."/>
            <person name="Johnson C.S."/>
            <person name="Walker B."/>
            <person name="Young S.K."/>
            <person name="Zeng Q."/>
            <person name="Gargeya S."/>
            <person name="Fitzgerald M."/>
            <person name="Haas B."/>
            <person name="Abouelleil A."/>
            <person name="Allen A.W."/>
            <person name="Alvarado L."/>
            <person name="Arachchi H.M."/>
            <person name="Berlin A.M."/>
            <person name="Chapman S.B."/>
            <person name="Gainer-Dewar J."/>
            <person name="Goldberg J."/>
            <person name="Griggs A."/>
            <person name="Gujja S."/>
            <person name="Hansen M."/>
            <person name="Howarth C."/>
            <person name="Imamovic A."/>
            <person name="Ireland A."/>
            <person name="Larimer J."/>
            <person name="McCowan C."/>
            <person name="Murphy C."/>
            <person name="Pearson M."/>
            <person name="Poon T.W."/>
            <person name="Priest M."/>
            <person name="Roberts A."/>
            <person name="Saif S."/>
            <person name="Shea T."/>
            <person name="Sisk P."/>
            <person name="Sykes S."/>
            <person name="Wortman J."/>
            <person name="Nusbaum C."/>
            <person name="Birren B."/>
        </authorList>
    </citation>
    <scope>NUCLEOTIDE SEQUENCE [LARGE SCALE GENOMIC DNA]</scope>
    <source>
        <strain evidence="1 2">CJ01A1</strain>
    </source>
</reference>
<feature type="non-terminal residue" evidence="1">
    <location>
        <position position="111"/>
    </location>
</feature>
<dbReference type="AlphaFoldDB" id="W2WG07"/>
<dbReference type="OrthoDB" id="147061at2759"/>
<gene>
    <name evidence="1" type="ORF">F441_14598</name>
</gene>
<protein>
    <submittedName>
        <fullName evidence="1">Uncharacterized protein</fullName>
    </submittedName>
</protein>
<proteinExistence type="predicted"/>
<evidence type="ECO:0000313" key="1">
    <source>
        <dbReference type="EMBL" id="ETP09535.1"/>
    </source>
</evidence>
<evidence type="ECO:0000313" key="2">
    <source>
        <dbReference type="Proteomes" id="UP000018958"/>
    </source>
</evidence>
<sequence length="111" mass="12925">MEIAARKKDADLYKVMSEQIKYDKSFTSLQNSAWEGWQLDLQELIFSSVCTDMGQQLMDMKDGSAMWKYLCNRYEGTMNDQTKAMTKRQLYAQLESAKCKQNGKVEAHLNY</sequence>
<accession>W2WG07</accession>
<organism evidence="1 2">
    <name type="scientific">Phytophthora nicotianae CJ01A1</name>
    <dbReference type="NCBI Taxonomy" id="1317063"/>
    <lineage>
        <taxon>Eukaryota</taxon>
        <taxon>Sar</taxon>
        <taxon>Stramenopiles</taxon>
        <taxon>Oomycota</taxon>
        <taxon>Peronosporomycetes</taxon>
        <taxon>Peronosporales</taxon>
        <taxon>Peronosporaceae</taxon>
        <taxon>Phytophthora</taxon>
    </lineage>
</organism>